<reference evidence="9 10" key="1">
    <citation type="submission" date="2024-06" db="EMBL/GenBank/DDBJ databases">
        <title>The Natural Products Discovery Center: Release of the First 8490 Sequenced Strains for Exploring Actinobacteria Biosynthetic Diversity.</title>
        <authorList>
            <person name="Kalkreuter E."/>
            <person name="Kautsar S.A."/>
            <person name="Yang D."/>
            <person name="Bader C.D."/>
            <person name="Teijaro C.N."/>
            <person name="Fluegel L."/>
            <person name="Davis C.M."/>
            <person name="Simpson J.R."/>
            <person name="Lauterbach L."/>
            <person name="Steele A.D."/>
            <person name="Gui C."/>
            <person name="Meng S."/>
            <person name="Li G."/>
            <person name="Viehrig K."/>
            <person name="Ye F."/>
            <person name="Su P."/>
            <person name="Kiefer A.F."/>
            <person name="Nichols A."/>
            <person name="Cepeda A.J."/>
            <person name="Yan W."/>
            <person name="Fan B."/>
            <person name="Jiang Y."/>
            <person name="Adhikari A."/>
            <person name="Zheng C.-J."/>
            <person name="Schuster L."/>
            <person name="Cowan T.M."/>
            <person name="Smanski M.J."/>
            <person name="Chevrette M.G."/>
            <person name="De Carvalho L.P.S."/>
            <person name="Shen B."/>
        </authorList>
    </citation>
    <scope>NUCLEOTIDE SEQUENCE [LARGE SCALE GENOMIC DNA]</scope>
    <source>
        <strain evidence="9 10">NPDC048946</strain>
    </source>
</reference>
<dbReference type="InterPro" id="IPR010998">
    <property type="entry name" value="Integrase_recombinase_N"/>
</dbReference>
<evidence type="ECO:0000256" key="5">
    <source>
        <dbReference type="PROSITE-ProRule" id="PRU01248"/>
    </source>
</evidence>
<dbReference type="CDD" id="cd01189">
    <property type="entry name" value="INT_ICEBs1_C_like"/>
    <property type="match status" value="1"/>
</dbReference>
<dbReference type="PROSITE" id="PS51898">
    <property type="entry name" value="TYR_RECOMBINASE"/>
    <property type="match status" value="1"/>
</dbReference>
<dbReference type="PROSITE" id="PS51900">
    <property type="entry name" value="CB"/>
    <property type="match status" value="1"/>
</dbReference>
<feature type="domain" description="Core-binding (CB)" evidence="8">
    <location>
        <begin position="58"/>
        <end position="137"/>
    </location>
</feature>
<evidence type="ECO:0000256" key="6">
    <source>
        <dbReference type="SAM" id="MobiDB-lite"/>
    </source>
</evidence>
<dbReference type="SUPFAM" id="SSF56349">
    <property type="entry name" value="DNA breaking-rejoining enzymes"/>
    <property type="match status" value="1"/>
</dbReference>
<evidence type="ECO:0000259" key="8">
    <source>
        <dbReference type="PROSITE" id="PS51900"/>
    </source>
</evidence>
<protein>
    <submittedName>
        <fullName evidence="9">Site-specific integrase</fullName>
    </submittedName>
</protein>
<evidence type="ECO:0000313" key="10">
    <source>
        <dbReference type="Proteomes" id="UP001551482"/>
    </source>
</evidence>
<dbReference type="InterPro" id="IPR011010">
    <property type="entry name" value="DNA_brk_join_enz"/>
</dbReference>
<evidence type="ECO:0000313" key="9">
    <source>
        <dbReference type="EMBL" id="MEU8140257.1"/>
    </source>
</evidence>
<keyword evidence="3 5" id="KW-0238">DNA-binding</keyword>
<dbReference type="InterPro" id="IPR013762">
    <property type="entry name" value="Integrase-like_cat_sf"/>
</dbReference>
<keyword evidence="2" id="KW-0229">DNA integration</keyword>
<dbReference type="InterPro" id="IPR050808">
    <property type="entry name" value="Phage_Integrase"/>
</dbReference>
<feature type="compositionally biased region" description="Basic residues" evidence="6">
    <location>
        <begin position="411"/>
        <end position="426"/>
    </location>
</feature>
<dbReference type="PANTHER" id="PTHR30629">
    <property type="entry name" value="PROPHAGE INTEGRASE"/>
    <property type="match status" value="1"/>
</dbReference>
<feature type="compositionally biased region" description="Low complexity" evidence="6">
    <location>
        <begin position="401"/>
        <end position="410"/>
    </location>
</feature>
<organism evidence="9 10">
    <name type="scientific">Streptodolium elevatio</name>
    <dbReference type="NCBI Taxonomy" id="3157996"/>
    <lineage>
        <taxon>Bacteria</taxon>
        <taxon>Bacillati</taxon>
        <taxon>Actinomycetota</taxon>
        <taxon>Actinomycetes</taxon>
        <taxon>Kitasatosporales</taxon>
        <taxon>Streptomycetaceae</taxon>
        <taxon>Streptodolium</taxon>
    </lineage>
</organism>
<keyword evidence="4" id="KW-0233">DNA recombination</keyword>
<accession>A0ABV3DYD7</accession>
<dbReference type="EMBL" id="JBEZFP010000286">
    <property type="protein sequence ID" value="MEU8140257.1"/>
    <property type="molecule type" value="Genomic_DNA"/>
</dbReference>
<evidence type="ECO:0000256" key="2">
    <source>
        <dbReference type="ARBA" id="ARBA00022908"/>
    </source>
</evidence>
<evidence type="ECO:0000256" key="3">
    <source>
        <dbReference type="ARBA" id="ARBA00023125"/>
    </source>
</evidence>
<dbReference type="InterPro" id="IPR044068">
    <property type="entry name" value="CB"/>
</dbReference>
<keyword evidence="10" id="KW-1185">Reference proteome</keyword>
<comment type="similarity">
    <text evidence="1">Belongs to the 'phage' integrase family.</text>
</comment>
<dbReference type="InterPro" id="IPR002104">
    <property type="entry name" value="Integrase_catalytic"/>
</dbReference>
<dbReference type="Pfam" id="PF00589">
    <property type="entry name" value="Phage_integrase"/>
    <property type="match status" value="1"/>
</dbReference>
<name>A0ABV3DYD7_9ACTN</name>
<dbReference type="Proteomes" id="UP001551482">
    <property type="component" value="Unassembled WGS sequence"/>
</dbReference>
<dbReference type="Gene3D" id="1.10.443.10">
    <property type="entry name" value="Intergrase catalytic core"/>
    <property type="match status" value="1"/>
</dbReference>
<evidence type="ECO:0000259" key="7">
    <source>
        <dbReference type="PROSITE" id="PS51898"/>
    </source>
</evidence>
<sequence>MAWSEKHGTTWRVRYLKDDGTLGSENGYPDKDTADDRADEINTEQRRGTFTDPALGQTPVREWVDTWRDTLDVGEETRSMYESILRNHLLPRWGEVELAAITRSAVRIWKNTLGTRYAVTTVTHITKLLSMILADAVDEGLITANPAAGRRRGRRSRVKRPAPVWAEPCEVLAVAERIRELAGSNTYVMVLCAAYTGMRWGETTGLRWANIDLVRGVITLHPETGSLHEINGRCFLGPPKTAESAREIAIPPFLAALLETERQHAANGLKTTSPNGTEQAVDGVVFTSPDGGWWRRSTFSRRYWRPAVYGDSRRAWAPLKPGLTFHGLRHSHNTWMIDDGIIDVARARRLGHHVPDKLQDVYGHVSDRLVRRIVKNMEKRWQRTWDQAHPETPAIGSASRAKSSADATKAGKTKGKKKDKATRKKDRLPETAAGRPLGPASRGHLRSTGYDAA</sequence>
<comment type="caution">
    <text evidence="9">The sequence shown here is derived from an EMBL/GenBank/DDBJ whole genome shotgun (WGS) entry which is preliminary data.</text>
</comment>
<proteinExistence type="inferred from homology"/>
<feature type="region of interest" description="Disordered" evidence="6">
    <location>
        <begin position="383"/>
        <end position="453"/>
    </location>
</feature>
<feature type="domain" description="Tyr recombinase" evidence="7">
    <location>
        <begin position="159"/>
        <end position="375"/>
    </location>
</feature>
<dbReference type="Gene3D" id="1.10.150.130">
    <property type="match status" value="1"/>
</dbReference>
<gene>
    <name evidence="9" type="ORF">AB0C36_43100</name>
</gene>
<dbReference type="RefSeq" id="WP_358365276.1">
    <property type="nucleotide sequence ID" value="NZ_JBEZFP010000286.1"/>
</dbReference>
<dbReference type="PANTHER" id="PTHR30629:SF2">
    <property type="entry name" value="PROPHAGE INTEGRASE INTS-RELATED"/>
    <property type="match status" value="1"/>
</dbReference>
<evidence type="ECO:0000256" key="4">
    <source>
        <dbReference type="ARBA" id="ARBA00023172"/>
    </source>
</evidence>
<evidence type="ECO:0000256" key="1">
    <source>
        <dbReference type="ARBA" id="ARBA00008857"/>
    </source>
</evidence>